<reference evidence="3 5" key="2">
    <citation type="submission" date="2019-08" db="EMBL/GenBank/DDBJ databases">
        <title>Complete genome sequences of Francisella adeliensis (FSC1325 and FSC1326).</title>
        <authorList>
            <person name="Ohrman C."/>
            <person name="Uneklint I."/>
            <person name="Vallesi A."/>
            <person name="Karlsson L."/>
            <person name="Sjodin A."/>
        </authorList>
    </citation>
    <scope>NUCLEOTIDE SEQUENCE [LARGE SCALE GENOMIC DNA]</scope>
    <source>
        <strain evidence="3 5">FSC1325</strain>
    </source>
</reference>
<organism evidence="2 4">
    <name type="scientific">Francisella adeliensis</name>
    <dbReference type="NCBI Taxonomy" id="2007306"/>
    <lineage>
        <taxon>Bacteria</taxon>
        <taxon>Pseudomonadati</taxon>
        <taxon>Pseudomonadota</taxon>
        <taxon>Gammaproteobacteria</taxon>
        <taxon>Thiotrichales</taxon>
        <taxon>Francisellaceae</taxon>
        <taxon>Francisella</taxon>
    </lineage>
</organism>
<dbReference type="InterPro" id="IPR012337">
    <property type="entry name" value="RNaseH-like_sf"/>
</dbReference>
<accession>A0A2Z4Y0Q3</accession>
<dbReference type="EMBL" id="CP043424">
    <property type="protein sequence ID" value="QIW12705.1"/>
    <property type="molecule type" value="Genomic_DNA"/>
</dbReference>
<dbReference type="GO" id="GO:0003676">
    <property type="term" value="F:nucleic acid binding"/>
    <property type="evidence" value="ECO:0007669"/>
    <property type="project" value="InterPro"/>
</dbReference>
<dbReference type="Gene3D" id="3.30.420.10">
    <property type="entry name" value="Ribonuclease H-like superfamily/Ribonuclease H"/>
    <property type="match status" value="1"/>
</dbReference>
<dbReference type="Proteomes" id="UP000681131">
    <property type="component" value="Chromosome"/>
</dbReference>
<keyword evidence="5" id="KW-1185">Reference proteome</keyword>
<evidence type="ECO:0000313" key="3">
    <source>
        <dbReference type="EMBL" id="QIW12705.1"/>
    </source>
</evidence>
<gene>
    <name evidence="2" type="ORF">CDH04_08635</name>
    <name evidence="3" type="ORF">FZC43_08640</name>
</gene>
<dbReference type="Proteomes" id="UP000251120">
    <property type="component" value="Chromosome"/>
</dbReference>
<dbReference type="InterPro" id="IPR036397">
    <property type="entry name" value="RNaseH_sf"/>
</dbReference>
<dbReference type="PROSITE" id="PS50994">
    <property type="entry name" value="INTEGRASE"/>
    <property type="match status" value="1"/>
</dbReference>
<name>A0A2Z4Y0Q3_9GAMM</name>
<dbReference type="SUPFAM" id="SSF53098">
    <property type="entry name" value="Ribonuclease H-like"/>
    <property type="match status" value="1"/>
</dbReference>
<dbReference type="OrthoDB" id="371334at2"/>
<sequence length="529" mass="60687">MYKKIPDEQLICLWNSLNKFPKRDHQRKLLIKEYASYYGISIASVYRQLSKYKYVDKVRSDSGSTRAIHKSNLTKYCKIISALKLKTSNQRNNIFTRKCISILETEGVSLNGEHIKVAKDLLKRSTVDKYLKKFELDYSTIKNVEPVVSRFESTYSNECWQFDFSVSNLKRINQDSKDLYIANIVDDKSGVAFSRYVEADGEDALTALKVLFDAMKGKNNSSQLQGIPSYIYTDNGAFARSKVFQRVLKCLGITLLTHLPRGSDGRRTTARSKGKVERFNRTLKNDLEPMYFLNRPKDIDEANEWLANYTLEYNKTKHRSINLSKIKVWKDSLENNTLLEICDETQFAKLIRTPETRTVNSNATITLGGISYQLDGELYNKRVTVLHGVLDKKIYIEYKNKAFGPFHPSGNIISFGDYSRPKKTSLEKQVDEIEAIAQSINVSSKIMSQDVDNTKNNFIVKPYSDSESFSNKIEAKKFISSHIGCPLAEMDSDYLLFTNNLLMSTLDKTAIIREIDNYVQLKLYSEDNA</sequence>
<dbReference type="RefSeq" id="WP_112870635.1">
    <property type="nucleotide sequence ID" value="NZ_CP021781.1"/>
</dbReference>
<proteinExistence type="predicted"/>
<evidence type="ECO:0000259" key="1">
    <source>
        <dbReference type="PROSITE" id="PS50994"/>
    </source>
</evidence>
<protein>
    <submittedName>
        <fullName evidence="3">Transposase family protein</fullName>
    </submittedName>
</protein>
<reference evidence="2 4" key="1">
    <citation type="submission" date="2017-06" db="EMBL/GenBank/DDBJ databases">
        <title>Complete genome of Francisella adeliensis.</title>
        <authorList>
            <person name="Vallesi A."/>
            <person name="Sjodin A."/>
        </authorList>
    </citation>
    <scope>NUCLEOTIDE SEQUENCE [LARGE SCALE GENOMIC DNA]</scope>
    <source>
        <strain evidence="2 4">FDC440</strain>
    </source>
</reference>
<evidence type="ECO:0000313" key="5">
    <source>
        <dbReference type="Proteomes" id="UP000681131"/>
    </source>
</evidence>
<feature type="domain" description="Integrase catalytic" evidence="1">
    <location>
        <begin position="142"/>
        <end position="333"/>
    </location>
</feature>
<dbReference type="PANTHER" id="PTHR35004:SF7">
    <property type="entry name" value="INTEGRASE PROTEIN"/>
    <property type="match status" value="1"/>
</dbReference>
<dbReference type="AlphaFoldDB" id="A0A2Z4Y0Q3"/>
<dbReference type="KEGG" id="fad:CDH04_08635"/>
<evidence type="ECO:0000313" key="2">
    <source>
        <dbReference type="EMBL" id="AXA34458.1"/>
    </source>
</evidence>
<dbReference type="EMBL" id="CP021781">
    <property type="protein sequence ID" value="AXA34458.1"/>
    <property type="molecule type" value="Genomic_DNA"/>
</dbReference>
<dbReference type="InterPro" id="IPR001584">
    <property type="entry name" value="Integrase_cat-core"/>
</dbReference>
<dbReference type="PANTHER" id="PTHR35004">
    <property type="entry name" value="TRANSPOSASE RV3428C-RELATED"/>
    <property type="match status" value="1"/>
</dbReference>
<evidence type="ECO:0000313" key="4">
    <source>
        <dbReference type="Proteomes" id="UP000251120"/>
    </source>
</evidence>
<dbReference type="GO" id="GO:0015074">
    <property type="term" value="P:DNA integration"/>
    <property type="evidence" value="ECO:0007669"/>
    <property type="project" value="InterPro"/>
</dbReference>